<keyword evidence="1" id="KW-0548">Nucleotidyltransferase</keyword>
<feature type="active site" evidence="1">
    <location>
        <position position="590"/>
    </location>
</feature>
<dbReference type="RefSeq" id="YP_009102669.1">
    <property type="nucleotide sequence ID" value="NC_025449.1"/>
</dbReference>
<comment type="caution">
    <text evidence="1">Lacks conserved residue(s) required for the propagation of feature annotation.</text>
</comment>
<comment type="similarity">
    <text evidence="1">Belongs to the Tevenvirinae NAD(+)--arginine ADP-ribosyltransferase family.</text>
</comment>
<feature type="chain" id="PRO_5042301108" description="NAD(+)--arginine ADP-ribosyltransferase" evidence="1">
    <location>
        <begin position="1"/>
        <end position="686"/>
    </location>
</feature>
<evidence type="ECO:0000313" key="4">
    <source>
        <dbReference type="Proteomes" id="UP000002901"/>
    </source>
</evidence>
<keyword evidence="1" id="KW-0946">Virion</keyword>
<proteinExistence type="inferred from homology"/>
<reference evidence="3 4" key="1">
    <citation type="submission" date="2012-06" db="EMBL/GenBank/DDBJ databases">
        <title>Bacteriophage cocktail significantly reduces contamination of lettuce and beef with Escherichia coli O157:H7, but does not protect against recontamination.</title>
        <authorList>
            <person name="Carter C."/>
            <person name="Parks A.R."/>
            <person name="Abuladze T."/>
            <person name="Li M."/>
            <person name="Senecal A."/>
            <person name="Kropinski A."/>
            <person name="Sulakvelidze A."/>
        </authorList>
    </citation>
    <scope>NUCLEOTIDE SEQUENCE [LARGE SCALE GENOMIC DNA]</scope>
</reference>
<name>I7AU75_9CAUD</name>
<dbReference type="SUPFAM" id="SSF56399">
    <property type="entry name" value="ADP-ribosylation"/>
    <property type="match status" value="1"/>
</dbReference>
<dbReference type="InterPro" id="IPR003540">
    <property type="entry name" value="ADP-ribosyltransferase"/>
</dbReference>
<dbReference type="GO" id="GO:0005576">
    <property type="term" value="C:extracellular region"/>
    <property type="evidence" value="ECO:0007669"/>
    <property type="project" value="InterPro"/>
</dbReference>
<dbReference type="EC" id="2.4.2.31" evidence="1"/>
<sequence length="686" mass="76425">MELITELFDEDTTLPITNLNPKKKIPQIFSVHVDDAIEQPGFRLCTYTSGGDTNRDLKMGDKMMHIVPFTLTAKGSIAKLKGLGPSPINYINSVFTVAMQTMRQYKIDACMLRILKSKTAGQARQIQVIADRLIRSRSGGRYVLLKELWDYDKKYAYIMVYRKNANLEDIPGVPPISTELFTKVESKVGDVYVDVKTGNAVPKAVAVAASIALENDKRTDQAVIQKTKISRRLAAQAQYSTVDASLQGDSFAAKKYQEFESKVPVYKAEGPMNSGVIQIGSNFSKGAIGGMRSASRFKSNDYELESFRNHIALAHARLRDPSIKLQSDITYQGSQEYLKNKEFFDYKTDKILSDLADINISNSFDVIKKIINDLVKGSKATSDEKTAIIQFVMNGIYKLINESAAQAYEYASTEVTPKGLTQAESDVIEDYCADSYVEMNSFLLGKPDSTREEYMERAIKHIETLDSAFAKGSVLPPGTTLYRGQEVTFKTLRHNIENKMFYFKNFVSTSLKPNIFGEHGKNYMALDDSGAVFSGEGEGSVDAEDLMHMGSHSTYANEDAETSVGMVIKGAERIKVIVPGHLSGFPSEAEVILPRGILLKINKVSTYFMKETAYNKYLIEGTIVPPSEQLEESVYDGDHLMETGEVRPMAGFNQFLVEESKEEENEVSQILASLVNINGMSKKFKM</sequence>
<dbReference type="GeneID" id="22111852"/>
<dbReference type="EMBL" id="JX128259">
    <property type="protein sequence ID" value="AFO10720.1"/>
    <property type="molecule type" value="Genomic_DNA"/>
</dbReference>
<keyword evidence="1" id="KW-0808">Transferase</keyword>
<comment type="subcellular location">
    <subcellularLocation>
        <location evidence="1">Virion</location>
    </subcellularLocation>
    <text evidence="1">About 25-50 copies per virion. This protein is injected into the bacterial cell along with the viral DNA.</text>
</comment>
<dbReference type="PIRSF" id="PIRSF000491">
    <property type="entry name" value="Alt_phage"/>
    <property type="match status" value="1"/>
</dbReference>
<evidence type="ECO:0000259" key="2">
    <source>
        <dbReference type="Pfam" id="PF03496"/>
    </source>
</evidence>
<dbReference type="KEGG" id="vg:22111852"/>
<feature type="site" description="Cleavage" evidence="1">
    <location>
        <begin position="6"/>
        <end position="7"/>
    </location>
</feature>
<gene>
    <name evidence="3" type="ORF">ECML134_194</name>
</gene>
<protein>
    <recommendedName>
        <fullName evidence="1">NAD(+)--arginine ADP-ribosyltransferase</fullName>
        <ecNumber evidence="1">2.4.2.31</ecNumber>
    </recommendedName>
</protein>
<dbReference type="InterPro" id="IPR016225">
    <property type="entry name" value="Phage_T4_Alt-like"/>
</dbReference>
<dbReference type="Gene3D" id="3.90.176.10">
    <property type="entry name" value="Toxin ADP-ribosyltransferase, Chain A, domain 1"/>
    <property type="match status" value="1"/>
</dbReference>
<dbReference type="GO" id="GO:0016779">
    <property type="term" value="F:nucleotidyltransferase activity"/>
    <property type="evidence" value="ECO:0007669"/>
    <property type="project" value="UniProtKB-KW"/>
</dbReference>
<dbReference type="PROSITE" id="PS51996">
    <property type="entry name" value="TR_MART"/>
    <property type="match status" value="1"/>
</dbReference>
<evidence type="ECO:0000256" key="1">
    <source>
        <dbReference type="HAMAP-Rule" id="MF_04139"/>
    </source>
</evidence>
<feature type="domain" description="ADP ribosyltransferase" evidence="2">
    <location>
        <begin position="417"/>
        <end position="620"/>
    </location>
</feature>
<dbReference type="Pfam" id="PF03496">
    <property type="entry name" value="ADPrib_exo_Tox"/>
    <property type="match status" value="1"/>
</dbReference>
<keyword evidence="1" id="KW-0520">NAD</keyword>
<dbReference type="GO" id="GO:0044423">
    <property type="term" value="C:virion component"/>
    <property type="evidence" value="ECO:0007669"/>
    <property type="project" value="UniProtKB-UniRule"/>
</dbReference>
<accession>I7AU75</accession>
<dbReference type="Proteomes" id="UP000002901">
    <property type="component" value="Segment"/>
</dbReference>
<dbReference type="GO" id="GO:0106274">
    <property type="term" value="F:NAD+-protein-arginine ADP-ribosyltransferase activity"/>
    <property type="evidence" value="ECO:0007669"/>
    <property type="project" value="UniProtKB-UniRule"/>
</dbReference>
<keyword evidence="4" id="KW-1185">Reference proteome</keyword>
<dbReference type="GO" id="GO:0046782">
    <property type="term" value="P:regulation of viral transcription"/>
    <property type="evidence" value="ECO:0007669"/>
    <property type="project" value="UniProtKB-UniRule"/>
</dbReference>
<evidence type="ECO:0000313" key="3">
    <source>
        <dbReference type="EMBL" id="AFO10720.1"/>
    </source>
</evidence>
<comment type="catalytic activity">
    <reaction evidence="1">
        <text>L-arginyl-[protein] + NAD(+) = N(omega)-(ADP-D-ribosyl)-L-arginyl-[protein] + nicotinamide + H(+)</text>
        <dbReference type="Rhea" id="RHEA:19149"/>
        <dbReference type="Rhea" id="RHEA-COMP:10532"/>
        <dbReference type="Rhea" id="RHEA-COMP:15087"/>
        <dbReference type="ChEBI" id="CHEBI:15378"/>
        <dbReference type="ChEBI" id="CHEBI:17154"/>
        <dbReference type="ChEBI" id="CHEBI:29965"/>
        <dbReference type="ChEBI" id="CHEBI:57540"/>
        <dbReference type="ChEBI" id="CHEBI:142554"/>
        <dbReference type="EC" id="2.4.2.31"/>
    </reaction>
</comment>
<comment type="function">
    <text evidence="1">ADP-ribosyltransferase that efficiently ADP-ribosylates one of the two alpha subunits of host RNA polymerase RPOA on an arginine located in the C-terminal region. ADP-ribosylation of RPOA alpha subunit enhances the transcription of viral early genes. Also ribosylates RPOA subunits beta, beta' and sigma 70 and performs an autoribosylation reaction.</text>
</comment>
<keyword evidence="1" id="KW-0328">Glycosyltransferase</keyword>
<organism evidence="3 4">
    <name type="scientific">Escherichia phage ECML-134</name>
    <dbReference type="NCBI Taxonomy" id="1204522"/>
    <lineage>
        <taxon>Viruses</taxon>
        <taxon>Duplodnaviria</taxon>
        <taxon>Heunggongvirae</taxon>
        <taxon>Uroviricota</taxon>
        <taxon>Caudoviricetes</taxon>
        <taxon>Pantevenvirales</taxon>
        <taxon>Straboviridae</taxon>
        <taxon>Tevenvirinae</taxon>
        <taxon>Tequatrovirus</taxon>
        <taxon>Tequatrovirus ecml134</taxon>
    </lineage>
</organism>
<dbReference type="HAMAP" id="MF_04139">
    <property type="entry name" value="ALT_T4"/>
    <property type="match status" value="1"/>
</dbReference>